<reference evidence="4" key="2">
    <citation type="submission" date="2016-11" db="EMBL/GenBank/DDBJ databases">
        <authorList>
            <person name="Jaros S."/>
            <person name="Januszkiewicz K."/>
            <person name="Wedrychowicz H."/>
        </authorList>
    </citation>
    <scope>NUCLEOTIDE SEQUENCE [LARGE SCALE GENOMIC DNA]</scope>
    <source>
        <strain evidence="4">DSM 4029</strain>
    </source>
</reference>
<gene>
    <name evidence="2" type="ORF">SAMN05444424_1720</name>
    <name evidence="3" type="ORF">SAMN05444424_1732</name>
</gene>
<dbReference type="Proteomes" id="UP000184089">
    <property type="component" value="Unassembled WGS sequence"/>
</dbReference>
<organism evidence="2 4">
    <name type="scientific">Bittarella massiliensis</name>
    <name type="common">ex Durand et al. 2017</name>
    <dbReference type="NCBI Taxonomy" id="1720313"/>
    <lineage>
        <taxon>Bacteria</taxon>
        <taxon>Bacillati</taxon>
        <taxon>Bacillota</taxon>
        <taxon>Clostridia</taxon>
        <taxon>Eubacteriales</taxon>
        <taxon>Oscillospiraceae</taxon>
        <taxon>Bittarella (ex Durand et al. 2017)</taxon>
    </lineage>
</organism>
<dbReference type="EMBL" id="FQVY01000002">
    <property type="protein sequence ID" value="SHG16733.1"/>
    <property type="molecule type" value="Genomic_DNA"/>
</dbReference>
<dbReference type="RefSeq" id="WP_044992542.1">
    <property type="nucleotide sequence ID" value="NZ_FQVY01000002.1"/>
</dbReference>
<keyword evidence="1" id="KW-1133">Transmembrane helix</keyword>
<feature type="transmembrane region" description="Helical" evidence="1">
    <location>
        <begin position="32"/>
        <end position="48"/>
    </location>
</feature>
<comment type="caution">
    <text evidence="2">The sequence shown here is derived from an EMBL/GenBank/DDBJ whole genome shotgun (WGS) entry which is preliminary data.</text>
</comment>
<name>A0AAQ1MDX9_9FIRM</name>
<protein>
    <submittedName>
        <fullName evidence="2">Uncharacterized protein</fullName>
    </submittedName>
</protein>
<proteinExistence type="predicted"/>
<evidence type="ECO:0000313" key="3">
    <source>
        <dbReference type="EMBL" id="SHG17065.1"/>
    </source>
</evidence>
<dbReference type="EMBL" id="FQVY01000002">
    <property type="protein sequence ID" value="SHG17065.1"/>
    <property type="molecule type" value="Genomic_DNA"/>
</dbReference>
<reference evidence="2" key="1">
    <citation type="submission" date="2016-11" db="EMBL/GenBank/DDBJ databases">
        <authorList>
            <person name="Varghese N."/>
            <person name="Submissions S."/>
        </authorList>
    </citation>
    <scope>NUCLEOTIDE SEQUENCE</scope>
    <source>
        <strain evidence="2">DSM 4029</strain>
    </source>
</reference>
<dbReference type="AlphaFoldDB" id="A0AAQ1MDX9"/>
<keyword evidence="1" id="KW-0472">Membrane</keyword>
<evidence type="ECO:0000313" key="4">
    <source>
        <dbReference type="Proteomes" id="UP000184089"/>
    </source>
</evidence>
<accession>A0AAQ1MDX9</accession>
<keyword evidence="1" id="KW-0812">Transmembrane</keyword>
<evidence type="ECO:0000313" key="2">
    <source>
        <dbReference type="EMBL" id="SHG16733.1"/>
    </source>
</evidence>
<evidence type="ECO:0000256" key="1">
    <source>
        <dbReference type="SAM" id="Phobius"/>
    </source>
</evidence>
<sequence>MDFEQMLLNQPVPFDEVEAARKIKRIGEGEELWTIILAIIYGVILGKREERARRAGRRKTNA</sequence>